<evidence type="ECO:0000256" key="3">
    <source>
        <dbReference type="ARBA" id="ARBA00022729"/>
    </source>
</evidence>
<evidence type="ECO:0000256" key="1">
    <source>
        <dbReference type="ARBA" id="ARBA00004442"/>
    </source>
</evidence>
<dbReference type="EMBL" id="DVLY01000136">
    <property type="protein sequence ID" value="HIT98272.1"/>
    <property type="molecule type" value="Genomic_DNA"/>
</dbReference>
<reference evidence="9" key="2">
    <citation type="journal article" date="2021" name="PeerJ">
        <title>Extensive microbial diversity within the chicken gut microbiome revealed by metagenomics and culture.</title>
        <authorList>
            <person name="Gilroy R."/>
            <person name="Ravi A."/>
            <person name="Getino M."/>
            <person name="Pursley I."/>
            <person name="Horton D.L."/>
            <person name="Alikhan N.F."/>
            <person name="Baker D."/>
            <person name="Gharbi K."/>
            <person name="Hall N."/>
            <person name="Watson M."/>
            <person name="Adriaenssens E.M."/>
            <person name="Foster-Nyarko E."/>
            <person name="Jarju S."/>
            <person name="Secka A."/>
            <person name="Antonio M."/>
            <person name="Oren A."/>
            <person name="Chaudhuri R.R."/>
            <person name="La Ragione R."/>
            <person name="Hildebrand F."/>
            <person name="Pallen M.J."/>
        </authorList>
    </citation>
    <scope>NUCLEOTIDE SEQUENCE</scope>
    <source>
        <strain evidence="9">1383</strain>
    </source>
</reference>
<dbReference type="Gene3D" id="1.25.40.390">
    <property type="match status" value="1"/>
</dbReference>
<comment type="subcellular location">
    <subcellularLocation>
        <location evidence="1">Cell outer membrane</location>
    </subcellularLocation>
</comment>
<accession>A0A9D1HC50</accession>
<reference evidence="9" key="1">
    <citation type="submission" date="2020-10" db="EMBL/GenBank/DDBJ databases">
        <authorList>
            <person name="Gilroy R."/>
        </authorList>
    </citation>
    <scope>NUCLEOTIDE SEQUENCE</scope>
    <source>
        <strain evidence="9">1383</strain>
    </source>
</reference>
<dbReference type="Pfam" id="PF07980">
    <property type="entry name" value="SusD_RagB"/>
    <property type="match status" value="1"/>
</dbReference>
<proteinExistence type="inferred from homology"/>
<keyword evidence="4" id="KW-0472">Membrane</keyword>
<organism evidence="9 10">
    <name type="scientific">Candidatus Merdimorpha stercoravium</name>
    <dbReference type="NCBI Taxonomy" id="2840863"/>
    <lineage>
        <taxon>Bacteria</taxon>
        <taxon>Pseudomonadati</taxon>
        <taxon>Bacteroidota</taxon>
        <taxon>Flavobacteriia</taxon>
        <taxon>Flavobacteriales</taxon>
        <taxon>Candidatus Merdimorpha</taxon>
    </lineage>
</organism>
<evidence type="ECO:0000256" key="5">
    <source>
        <dbReference type="ARBA" id="ARBA00023237"/>
    </source>
</evidence>
<evidence type="ECO:0000259" key="7">
    <source>
        <dbReference type="Pfam" id="PF07980"/>
    </source>
</evidence>
<dbReference type="PROSITE" id="PS51257">
    <property type="entry name" value="PROKAR_LIPOPROTEIN"/>
    <property type="match status" value="1"/>
</dbReference>
<keyword evidence="5" id="KW-0998">Cell outer membrane</keyword>
<dbReference type="InterPro" id="IPR012944">
    <property type="entry name" value="SusD_RagB_dom"/>
</dbReference>
<dbReference type="PROSITE" id="PS00018">
    <property type="entry name" value="EF_HAND_1"/>
    <property type="match status" value="1"/>
</dbReference>
<feature type="domain" description="RagB/SusD" evidence="7">
    <location>
        <begin position="370"/>
        <end position="468"/>
    </location>
</feature>
<comment type="similarity">
    <text evidence="2">Belongs to the SusD family.</text>
</comment>
<dbReference type="InterPro" id="IPR011990">
    <property type="entry name" value="TPR-like_helical_dom_sf"/>
</dbReference>
<dbReference type="AlphaFoldDB" id="A0A9D1HC50"/>
<comment type="caution">
    <text evidence="9">The sequence shown here is derived from an EMBL/GenBank/DDBJ whole genome shotgun (WGS) entry which is preliminary data.</text>
</comment>
<sequence length="505" mass="56338">MKKYILLFAVALTGVSCSNLLDTDSSGNLTPDDFEKVDQNKLTSTMLNGAIAYMHTMGGGTDGTSYKVLGIRMDMLGNDMVLGGNGSGWFVSDYNMVNYRGQDDSRSSTYWGSFYKLIYKANQVISYIDPEELDPSELAVADNIKAQALTLRALGYYHLITVYQDAYLFGGDTKSGVPVYTIPDEARKGRGTAQQVWNRIFQDCSDAIALFTSSGVNPSSKTEVSIYVAYMIQARAALTTGNYELAAEAAGKVVDAFGLMTYDDAYTDYDAGETTNAFQQIDGVETIWGYKWSQNTTLQNNNFASHMAPAIPSSMAYGSVYVGGTKLMDIRLWIQIPDTDWRGALYSNIQYSGVVYYCLNWKFDCDSWDQDEVYMRSAEAYFIKAEAEASGANPDYAAAQQTLYDIMSTRDEDYTKSTATGDDLLEEIRFNKRVEMWGEGLEFFDNKRINKGVNRKDNPFAAYGIPMNHRNQIIMPAGKDFTFRIPLSGEIELNPEITEEDQNPL</sequence>
<dbReference type="InterPro" id="IPR018247">
    <property type="entry name" value="EF_Hand_1_Ca_BS"/>
</dbReference>
<evidence type="ECO:0000313" key="9">
    <source>
        <dbReference type="EMBL" id="HIT98272.1"/>
    </source>
</evidence>
<feature type="chain" id="PRO_5039731979" evidence="6">
    <location>
        <begin position="22"/>
        <end position="505"/>
    </location>
</feature>
<dbReference type="InterPro" id="IPR033985">
    <property type="entry name" value="SusD-like_N"/>
</dbReference>
<evidence type="ECO:0000256" key="6">
    <source>
        <dbReference type="SAM" id="SignalP"/>
    </source>
</evidence>
<evidence type="ECO:0000256" key="2">
    <source>
        <dbReference type="ARBA" id="ARBA00006275"/>
    </source>
</evidence>
<evidence type="ECO:0000256" key="4">
    <source>
        <dbReference type="ARBA" id="ARBA00023136"/>
    </source>
</evidence>
<dbReference type="Pfam" id="PF14322">
    <property type="entry name" value="SusD-like_3"/>
    <property type="match status" value="1"/>
</dbReference>
<feature type="signal peptide" evidence="6">
    <location>
        <begin position="1"/>
        <end position="21"/>
    </location>
</feature>
<dbReference type="Proteomes" id="UP000824161">
    <property type="component" value="Unassembled WGS sequence"/>
</dbReference>
<keyword evidence="3 6" id="KW-0732">Signal</keyword>
<name>A0A9D1HC50_9FLAO</name>
<protein>
    <submittedName>
        <fullName evidence="9">RagB/SusD family nutrient uptake outer membrane protein</fullName>
    </submittedName>
</protein>
<dbReference type="SUPFAM" id="SSF48452">
    <property type="entry name" value="TPR-like"/>
    <property type="match status" value="1"/>
</dbReference>
<feature type="domain" description="SusD-like N-terminal" evidence="8">
    <location>
        <begin position="101"/>
        <end position="225"/>
    </location>
</feature>
<evidence type="ECO:0000313" key="10">
    <source>
        <dbReference type="Proteomes" id="UP000824161"/>
    </source>
</evidence>
<gene>
    <name evidence="9" type="ORF">IAC44_05465</name>
</gene>
<evidence type="ECO:0000259" key="8">
    <source>
        <dbReference type="Pfam" id="PF14322"/>
    </source>
</evidence>
<dbReference type="GO" id="GO:0009279">
    <property type="term" value="C:cell outer membrane"/>
    <property type="evidence" value="ECO:0007669"/>
    <property type="project" value="UniProtKB-SubCell"/>
</dbReference>